<keyword evidence="2" id="KW-1185">Reference proteome</keyword>
<proteinExistence type="predicted"/>
<gene>
    <name evidence="1" type="ORF">KK062_03110</name>
</gene>
<organism evidence="1 2">
    <name type="scientific">Dawidia cretensis</name>
    <dbReference type="NCBI Taxonomy" id="2782350"/>
    <lineage>
        <taxon>Bacteria</taxon>
        <taxon>Pseudomonadati</taxon>
        <taxon>Bacteroidota</taxon>
        <taxon>Cytophagia</taxon>
        <taxon>Cytophagales</taxon>
        <taxon>Chryseotaleaceae</taxon>
        <taxon>Dawidia</taxon>
    </lineage>
</organism>
<name>A0AAP2DVV3_9BACT</name>
<accession>A0AAP2DVV3</accession>
<evidence type="ECO:0000313" key="2">
    <source>
        <dbReference type="Proteomes" id="UP001319080"/>
    </source>
</evidence>
<evidence type="ECO:0000313" key="1">
    <source>
        <dbReference type="EMBL" id="MBT1707193.1"/>
    </source>
</evidence>
<protein>
    <submittedName>
        <fullName evidence="1">Uncharacterized protein</fullName>
    </submittedName>
</protein>
<dbReference type="Proteomes" id="UP001319080">
    <property type="component" value="Unassembled WGS sequence"/>
</dbReference>
<dbReference type="RefSeq" id="WP_254082768.1">
    <property type="nucleotide sequence ID" value="NZ_JAHESE010000001.1"/>
</dbReference>
<dbReference type="AlphaFoldDB" id="A0AAP2DVV3"/>
<dbReference type="EMBL" id="JAHESE010000001">
    <property type="protein sequence ID" value="MBT1707193.1"/>
    <property type="molecule type" value="Genomic_DNA"/>
</dbReference>
<reference evidence="1 2" key="1">
    <citation type="submission" date="2021-05" db="EMBL/GenBank/DDBJ databases">
        <title>A Polyphasic approach of four new species of the genus Ohtaekwangia: Ohtaekwangia histidinii sp. nov., Ohtaekwangia cretensis sp. nov., Ohtaekwangia indiensis sp. nov., Ohtaekwangia reichenbachii sp. nov. from diverse environment.</title>
        <authorList>
            <person name="Octaviana S."/>
        </authorList>
    </citation>
    <scope>NUCLEOTIDE SEQUENCE [LARGE SCALE GENOMIC DNA]</scope>
    <source>
        <strain evidence="1 2">PWU5</strain>
    </source>
</reference>
<comment type="caution">
    <text evidence="1">The sequence shown here is derived from an EMBL/GenBank/DDBJ whole genome shotgun (WGS) entry which is preliminary data.</text>
</comment>
<sequence length="292" mass="35845">MEITIDDIEDYRGRFRVRSERRRKRAAKEAYDKNLLRLGRERGAVSRKRYSLGWDELNPPIQRGYVRFFVLRDDIKRTKQAGFYEKLLAKINVRQYSHRKDFLVKRRRYGKKVYAPREQTLRLLESWELRRIKLTMEELACFSEETIYSRQQHCSRIVYRFTEPWRFVLRIQPNMITKVRRRNVDLDRREADLDRYFSFDNRQDRWVKLLNGNVYKWYTGLSKRASPFLNRSFADVLSEYYPEPTFRITHKNPQSPGDFYFDHFDAFNCVRLRLPRPRRSRGCHQTQRRKTF</sequence>